<evidence type="ECO:0008006" key="4">
    <source>
        <dbReference type="Google" id="ProtNLM"/>
    </source>
</evidence>
<feature type="region of interest" description="Disordered" evidence="1">
    <location>
        <begin position="218"/>
        <end position="255"/>
    </location>
</feature>
<sequence>MSDSRLTIMIDSDKGQVPINWTQVLDDAIKYDTNNEEEMMRAKAKERKSCTHCAWAQVVCEFLMDSNKKWVACVWCNQSKGKCQWPRDRKDAKAGLKVTGKVNKGKKWKVNKENTEAGPSKQKWAKTSVRLVEILDLNEPKAGRSGLKEASVARYSALESKLKQLIEATGLIANNLASLFKLHETAVENLGLGQITNTLESKLDKSYGFRVAVTPSDLGSSKLNSDELHEEAEWLQAEGEEEEAEGEDENMAKAE</sequence>
<keyword evidence="3" id="KW-1185">Reference proteome</keyword>
<dbReference type="Proteomes" id="UP000054217">
    <property type="component" value="Unassembled WGS sequence"/>
</dbReference>
<dbReference type="HOGENOM" id="CLU_048923_2_0_1"/>
<evidence type="ECO:0000313" key="2">
    <source>
        <dbReference type="EMBL" id="KIO15008.1"/>
    </source>
</evidence>
<gene>
    <name evidence="2" type="ORF">M404DRAFT_17858</name>
</gene>
<accession>A0A0C3K0S9</accession>
<dbReference type="InParanoid" id="A0A0C3K0S9"/>
<dbReference type="EMBL" id="KN831944">
    <property type="protein sequence ID" value="KIO15008.1"/>
    <property type="molecule type" value="Genomic_DNA"/>
</dbReference>
<proteinExistence type="predicted"/>
<dbReference type="STRING" id="870435.A0A0C3K0S9"/>
<dbReference type="OrthoDB" id="2705551at2759"/>
<evidence type="ECO:0000313" key="3">
    <source>
        <dbReference type="Proteomes" id="UP000054217"/>
    </source>
</evidence>
<protein>
    <recommendedName>
        <fullName evidence="4">Zn(2)-C6 fungal-type domain-containing protein</fullName>
    </recommendedName>
</protein>
<feature type="compositionally biased region" description="Acidic residues" evidence="1">
    <location>
        <begin position="238"/>
        <end position="249"/>
    </location>
</feature>
<dbReference type="AlphaFoldDB" id="A0A0C3K0S9"/>
<reference evidence="2 3" key="1">
    <citation type="submission" date="2014-04" db="EMBL/GenBank/DDBJ databases">
        <authorList>
            <consortium name="DOE Joint Genome Institute"/>
            <person name="Kuo A."/>
            <person name="Kohler A."/>
            <person name="Costa M.D."/>
            <person name="Nagy L.G."/>
            <person name="Floudas D."/>
            <person name="Copeland A."/>
            <person name="Barry K.W."/>
            <person name="Cichocki N."/>
            <person name="Veneault-Fourrey C."/>
            <person name="LaButti K."/>
            <person name="Lindquist E.A."/>
            <person name="Lipzen A."/>
            <person name="Lundell T."/>
            <person name="Morin E."/>
            <person name="Murat C."/>
            <person name="Sun H."/>
            <person name="Tunlid A."/>
            <person name="Henrissat B."/>
            <person name="Grigoriev I.V."/>
            <person name="Hibbett D.S."/>
            <person name="Martin F."/>
            <person name="Nordberg H.P."/>
            <person name="Cantor M.N."/>
            <person name="Hua S.X."/>
        </authorList>
    </citation>
    <scope>NUCLEOTIDE SEQUENCE [LARGE SCALE GENOMIC DNA]</scope>
    <source>
        <strain evidence="2 3">Marx 270</strain>
    </source>
</reference>
<reference evidence="3" key="2">
    <citation type="submission" date="2015-01" db="EMBL/GenBank/DDBJ databases">
        <title>Evolutionary Origins and Diversification of the Mycorrhizal Mutualists.</title>
        <authorList>
            <consortium name="DOE Joint Genome Institute"/>
            <consortium name="Mycorrhizal Genomics Consortium"/>
            <person name="Kohler A."/>
            <person name="Kuo A."/>
            <person name="Nagy L.G."/>
            <person name="Floudas D."/>
            <person name="Copeland A."/>
            <person name="Barry K.W."/>
            <person name="Cichocki N."/>
            <person name="Veneault-Fourrey C."/>
            <person name="LaButti K."/>
            <person name="Lindquist E.A."/>
            <person name="Lipzen A."/>
            <person name="Lundell T."/>
            <person name="Morin E."/>
            <person name="Murat C."/>
            <person name="Riley R."/>
            <person name="Ohm R."/>
            <person name="Sun H."/>
            <person name="Tunlid A."/>
            <person name="Henrissat B."/>
            <person name="Grigoriev I.V."/>
            <person name="Hibbett D.S."/>
            <person name="Martin F."/>
        </authorList>
    </citation>
    <scope>NUCLEOTIDE SEQUENCE [LARGE SCALE GENOMIC DNA]</scope>
    <source>
        <strain evidence="3">Marx 270</strain>
    </source>
</reference>
<evidence type="ECO:0000256" key="1">
    <source>
        <dbReference type="SAM" id="MobiDB-lite"/>
    </source>
</evidence>
<organism evidence="2 3">
    <name type="scientific">Pisolithus tinctorius Marx 270</name>
    <dbReference type="NCBI Taxonomy" id="870435"/>
    <lineage>
        <taxon>Eukaryota</taxon>
        <taxon>Fungi</taxon>
        <taxon>Dikarya</taxon>
        <taxon>Basidiomycota</taxon>
        <taxon>Agaricomycotina</taxon>
        <taxon>Agaricomycetes</taxon>
        <taxon>Agaricomycetidae</taxon>
        <taxon>Boletales</taxon>
        <taxon>Sclerodermatineae</taxon>
        <taxon>Pisolithaceae</taxon>
        <taxon>Pisolithus</taxon>
    </lineage>
</organism>
<name>A0A0C3K0S9_PISTI</name>